<gene>
    <name evidence="3" type="ORF">GCM10011316_20970</name>
</gene>
<dbReference type="OrthoDB" id="5295703at2"/>
<feature type="region of interest" description="Disordered" evidence="1">
    <location>
        <begin position="153"/>
        <end position="237"/>
    </location>
</feature>
<reference evidence="3" key="1">
    <citation type="journal article" date="2014" name="Int. J. Syst. Evol. Microbiol.">
        <title>Complete genome sequence of Corynebacterium casei LMG S-19264T (=DSM 44701T), isolated from a smear-ripened cheese.</title>
        <authorList>
            <consortium name="US DOE Joint Genome Institute (JGI-PGF)"/>
            <person name="Walter F."/>
            <person name="Albersmeier A."/>
            <person name="Kalinowski J."/>
            <person name="Ruckert C."/>
        </authorList>
    </citation>
    <scope>NUCLEOTIDE SEQUENCE</scope>
    <source>
        <strain evidence="3">CGMCC 1.12426</strain>
    </source>
</reference>
<feature type="domain" description="Peptidoglycan binding-like" evidence="2">
    <location>
        <begin position="1322"/>
        <end position="1374"/>
    </location>
</feature>
<dbReference type="SUPFAM" id="SSF47090">
    <property type="entry name" value="PGBD-like"/>
    <property type="match status" value="1"/>
</dbReference>
<feature type="region of interest" description="Disordered" evidence="1">
    <location>
        <begin position="885"/>
        <end position="933"/>
    </location>
</feature>
<organism evidence="3 4">
    <name type="scientific">Roseibium aquae</name>
    <dbReference type="NCBI Taxonomy" id="1323746"/>
    <lineage>
        <taxon>Bacteria</taxon>
        <taxon>Pseudomonadati</taxon>
        <taxon>Pseudomonadota</taxon>
        <taxon>Alphaproteobacteria</taxon>
        <taxon>Hyphomicrobiales</taxon>
        <taxon>Stappiaceae</taxon>
        <taxon>Roseibium</taxon>
    </lineage>
</organism>
<feature type="compositionally biased region" description="Low complexity" evidence="1">
    <location>
        <begin position="1010"/>
        <end position="1020"/>
    </location>
</feature>
<comment type="caution">
    <text evidence="3">The sequence shown here is derived from an EMBL/GenBank/DDBJ whole genome shotgun (WGS) entry which is preliminary data.</text>
</comment>
<evidence type="ECO:0000259" key="2">
    <source>
        <dbReference type="Pfam" id="PF01471"/>
    </source>
</evidence>
<dbReference type="InterPro" id="IPR002477">
    <property type="entry name" value="Peptidoglycan-bd-like"/>
</dbReference>
<dbReference type="InterPro" id="IPR036365">
    <property type="entry name" value="PGBD-like_sf"/>
</dbReference>
<feature type="region of interest" description="Disordered" evidence="1">
    <location>
        <begin position="83"/>
        <end position="132"/>
    </location>
</feature>
<dbReference type="PANTHER" id="PTHR45011:SF1">
    <property type="entry name" value="DAP3-BINDING CELL DEATH ENHANCER 1"/>
    <property type="match status" value="1"/>
</dbReference>
<dbReference type="Gene3D" id="1.10.101.10">
    <property type="entry name" value="PGBD-like superfamily/PGBD"/>
    <property type="match status" value="1"/>
</dbReference>
<sequence>MPTWKNRDAGRRGRDHVEGADYYESDGFSAREPARSDGPRARAERLTRTATAIGRGRSVQGGHELEADHDLDEVADELDRLLNEREDRSRSTAAPAAPWIEAARNDGDRTRGERAHRTARGRHADPAPGADHRLETVLGALERLDRQVQDLAANQAVPGSGAGSDPARFDGRYGESRTEHARPGRRGTDERFFERDEIDPYLHDFGDAGQRPVRSDDDDDWDAPRMRPDRRRHPAGEDAPMKMYKELGRRIDALRKPQEEAFDQVREELGSLRSALGGFSKGTHEKVNRQNAELRRLGDMVERLRADRHNEQFAKEIRKEVAELKTLVGRTNVEGTLASLEHGYAHILQRLDELSRGAVDPRILKGVTARLNEIEDAFAVLPRSEHILLLEDRVGTISERMEELLRQRGHQEIEPLRAELREVRQFVEHIDISGLLEGIDDRMKFVSGRLDDLEALAREQRGLDTRLSAMEERMPAPETLARLQGRLEDIVGMMAEDKRASVDVEGLGDVGHKLDEIVGRLDRIESQPAAMAETDAQAFATLADRLDGINTKIELIEKRSNRPMPVLDASSLKGSSAADAKLFAQLQTRLNELSDRLQAPKDTVTTADLDKLRAEIGAMRASVPAPSSTEALEQRISDLADAVARGGDNLNESRLEQLASKVSALAEQLENNSGRESHLDIVTTALERIETGLQETRRDVVDIAKSAAAEVVAEQSSRQVPHSTEYDAAISGLQNDLKRLLDAAEGSEERTRNTFEGVKSVLSSVTERLESLERSNVSKPVSAASHPPQTEPGGGSGPQAELLRKLSRNPQAAVTPPTEPQQAGETGRDRKADFIAAARRAAQAASAEASRLEPNLLRGAARDDSEEERGRERAGWFRNVLRRGKKEDEGAETSDPVEPTLAGSGVMDREPVLAGDPSAGSQGKEAEAESGGGRRKALLYAAAAVLLAIGTLQVFNMVSGPASDEDAVAVSDQATPEPDIAAGLPADPAGNVAESAVTALDAGPAGTGAGEQQTAAASAPEPDRSAVSADGPGVLAGAASEAGAALPEPEIAFAPPSGVDNGFDAVSMPSDDFNLSGAGTVQSASLIASLPPEGVGPIALRSAAASGDERAAFLVGVKFTEGDGVPADLAEAAKWYQIAADKGLAPAQYRLASLYEKGRGVELDLDKARAWYEKAADAGNAKAMHNLAVLYAEGAGGAPDFEKAADWFERAAEYGVKDSLFNLGILYARGLGVEKDLIQSYKWFAIAAREGDQDAAKKRDDVANTMDETALNQARLAVETFTLKTPAPAANKVATEPDWASSGGAAGATPVNLDNVVDYEAMVRTAQTKLNALGFDTGTPDGQIGPRTRSAVQAFQRSVGLPETGEIDAALMEELASQPI</sequence>
<protein>
    <submittedName>
        <fullName evidence="3">Peptidoglycan-binding protein</fullName>
    </submittedName>
</protein>
<evidence type="ECO:0000313" key="4">
    <source>
        <dbReference type="Proteomes" id="UP000605148"/>
    </source>
</evidence>
<feature type="compositionally biased region" description="Basic and acidic residues" evidence="1">
    <location>
        <begin position="167"/>
        <end position="206"/>
    </location>
</feature>
<accession>A0A916TKD8</accession>
<dbReference type="InterPro" id="IPR036366">
    <property type="entry name" value="PGBDSf"/>
</dbReference>
<proteinExistence type="predicted"/>
<keyword evidence="4" id="KW-1185">Reference proteome</keyword>
<dbReference type="Proteomes" id="UP000605148">
    <property type="component" value="Unassembled WGS sequence"/>
</dbReference>
<dbReference type="PANTHER" id="PTHR45011">
    <property type="entry name" value="DAP3-BINDING CELL DEATH ENHANCER 1"/>
    <property type="match status" value="1"/>
</dbReference>
<feature type="region of interest" description="Disordered" evidence="1">
    <location>
        <begin position="1001"/>
        <end position="1033"/>
    </location>
</feature>
<dbReference type="RefSeq" id="WP_150496397.1">
    <property type="nucleotide sequence ID" value="NZ_BMFA01000006.1"/>
</dbReference>
<feature type="region of interest" description="Disordered" evidence="1">
    <location>
        <begin position="771"/>
        <end position="828"/>
    </location>
</feature>
<dbReference type="SUPFAM" id="SSF81901">
    <property type="entry name" value="HCP-like"/>
    <property type="match status" value="1"/>
</dbReference>
<feature type="compositionally biased region" description="Low complexity" evidence="1">
    <location>
        <begin position="93"/>
        <end position="102"/>
    </location>
</feature>
<feature type="compositionally biased region" description="Basic and acidic residues" evidence="1">
    <location>
        <begin position="32"/>
        <end position="47"/>
    </location>
</feature>
<dbReference type="InterPro" id="IPR052748">
    <property type="entry name" value="ISR_Activator"/>
</dbReference>
<dbReference type="InterPro" id="IPR006597">
    <property type="entry name" value="Sel1-like"/>
</dbReference>
<feature type="region of interest" description="Disordered" evidence="1">
    <location>
        <begin position="1"/>
        <end position="67"/>
    </location>
</feature>
<feature type="compositionally biased region" description="Basic and acidic residues" evidence="1">
    <location>
        <begin position="103"/>
        <end position="132"/>
    </location>
</feature>
<evidence type="ECO:0000313" key="3">
    <source>
        <dbReference type="EMBL" id="GGB48675.1"/>
    </source>
</evidence>
<dbReference type="InterPro" id="IPR011990">
    <property type="entry name" value="TPR-like_helical_dom_sf"/>
</dbReference>
<evidence type="ECO:0000256" key="1">
    <source>
        <dbReference type="SAM" id="MobiDB-lite"/>
    </source>
</evidence>
<name>A0A916TKD8_9HYPH</name>
<dbReference type="Pfam" id="PF01471">
    <property type="entry name" value="PG_binding_1"/>
    <property type="match status" value="1"/>
</dbReference>
<dbReference type="SMART" id="SM00671">
    <property type="entry name" value="SEL1"/>
    <property type="match status" value="4"/>
</dbReference>
<dbReference type="Gene3D" id="1.25.40.10">
    <property type="entry name" value="Tetratricopeptide repeat domain"/>
    <property type="match status" value="1"/>
</dbReference>
<feature type="compositionally biased region" description="Basic and acidic residues" evidence="1">
    <location>
        <begin position="1"/>
        <end position="19"/>
    </location>
</feature>
<dbReference type="EMBL" id="BMFA01000006">
    <property type="protein sequence ID" value="GGB48675.1"/>
    <property type="molecule type" value="Genomic_DNA"/>
</dbReference>
<reference evidence="3" key="2">
    <citation type="submission" date="2020-09" db="EMBL/GenBank/DDBJ databases">
        <authorList>
            <person name="Sun Q."/>
            <person name="Zhou Y."/>
        </authorList>
    </citation>
    <scope>NUCLEOTIDE SEQUENCE</scope>
    <source>
        <strain evidence="3">CGMCC 1.12426</strain>
    </source>
</reference>
<dbReference type="Pfam" id="PF08238">
    <property type="entry name" value="Sel1"/>
    <property type="match status" value="4"/>
</dbReference>